<reference evidence="1 2" key="1">
    <citation type="journal article" date="2019" name="Int. J. Syst. Evol. Microbiol.">
        <title>The Global Catalogue of Microorganisms (GCM) 10K type strain sequencing project: providing services to taxonomists for standard genome sequencing and annotation.</title>
        <authorList>
            <consortium name="The Broad Institute Genomics Platform"/>
            <consortium name="The Broad Institute Genome Sequencing Center for Infectious Disease"/>
            <person name="Wu L."/>
            <person name="Ma J."/>
        </authorList>
    </citation>
    <scope>NUCLEOTIDE SEQUENCE [LARGE SCALE GENOMIC DNA]</scope>
    <source>
        <strain evidence="1 2">JCM 13319</strain>
    </source>
</reference>
<comment type="caution">
    <text evidence="1">The sequence shown here is derived from an EMBL/GenBank/DDBJ whole genome shotgun (WGS) entry which is preliminary data.</text>
</comment>
<sequence>MSSAVRALVELVDELADAATAPVTIGPENVEPGPHRAIHTFDLFHGGLEVRQMLFKAMGCE</sequence>
<evidence type="ECO:0000313" key="1">
    <source>
        <dbReference type="EMBL" id="GAA1545928.1"/>
    </source>
</evidence>
<protein>
    <submittedName>
        <fullName evidence="1">Uncharacterized protein</fullName>
    </submittedName>
</protein>
<dbReference type="Proteomes" id="UP001501791">
    <property type="component" value="Unassembled WGS sequence"/>
</dbReference>
<gene>
    <name evidence="1" type="ORF">GCM10009691_20530</name>
</gene>
<name>A0ABN2BTP0_9MICO</name>
<evidence type="ECO:0000313" key="2">
    <source>
        <dbReference type="Proteomes" id="UP001501791"/>
    </source>
</evidence>
<proteinExistence type="predicted"/>
<dbReference type="EMBL" id="BAAALY010000007">
    <property type="protein sequence ID" value="GAA1545928.1"/>
    <property type="molecule type" value="Genomic_DNA"/>
</dbReference>
<keyword evidence="2" id="KW-1185">Reference proteome</keyword>
<organism evidence="1 2">
    <name type="scientific">Brevibacterium picturae</name>
    <dbReference type="NCBI Taxonomy" id="260553"/>
    <lineage>
        <taxon>Bacteria</taxon>
        <taxon>Bacillati</taxon>
        <taxon>Actinomycetota</taxon>
        <taxon>Actinomycetes</taxon>
        <taxon>Micrococcales</taxon>
        <taxon>Brevibacteriaceae</taxon>
        <taxon>Brevibacterium</taxon>
    </lineage>
</organism>
<accession>A0ABN2BTP0</accession>